<dbReference type="CDD" id="cd00077">
    <property type="entry name" value="HDc"/>
    <property type="match status" value="1"/>
</dbReference>
<dbReference type="InterPro" id="IPR029016">
    <property type="entry name" value="GAF-like_dom_sf"/>
</dbReference>
<dbReference type="GO" id="GO:0016787">
    <property type="term" value="F:hydrolase activity"/>
    <property type="evidence" value="ECO:0007669"/>
    <property type="project" value="UniProtKB-KW"/>
</dbReference>
<feature type="domain" description="PAC" evidence="2">
    <location>
        <begin position="384"/>
        <end position="436"/>
    </location>
</feature>
<dbReference type="InterPro" id="IPR000014">
    <property type="entry name" value="PAS"/>
</dbReference>
<proteinExistence type="predicted"/>
<dbReference type="EC" id="3.1.4.-" evidence="4"/>
<dbReference type="InterPro" id="IPR003607">
    <property type="entry name" value="HD/PDEase_dom"/>
</dbReference>
<accession>A0A399ERQ4</accession>
<dbReference type="InterPro" id="IPR003018">
    <property type="entry name" value="GAF"/>
</dbReference>
<evidence type="ECO:0000313" key="4">
    <source>
        <dbReference type="EMBL" id="RIH87334.1"/>
    </source>
</evidence>
<evidence type="ECO:0000259" key="1">
    <source>
        <dbReference type="PROSITE" id="PS50112"/>
    </source>
</evidence>
<reference evidence="4 5" key="1">
    <citation type="submission" date="2018-08" db="EMBL/GenBank/DDBJ databases">
        <title>Meiothermus terrae DSM 26712 genome sequencing project.</title>
        <authorList>
            <person name="Da Costa M.S."/>
            <person name="Albuquerque L."/>
            <person name="Raposo P."/>
            <person name="Froufe H.J.C."/>
            <person name="Barroso C.S."/>
            <person name="Egas C."/>
        </authorList>
    </citation>
    <scope>NUCLEOTIDE SEQUENCE [LARGE SCALE GENOMIC DNA]</scope>
    <source>
        <strain evidence="4 5">DSM 26712</strain>
    </source>
</reference>
<evidence type="ECO:0000259" key="3">
    <source>
        <dbReference type="PROSITE" id="PS51832"/>
    </source>
</evidence>
<dbReference type="SUPFAM" id="SSF55781">
    <property type="entry name" value="GAF domain-like"/>
    <property type="match status" value="1"/>
</dbReference>
<dbReference type="SMART" id="SM00065">
    <property type="entry name" value="GAF"/>
    <property type="match status" value="1"/>
</dbReference>
<comment type="caution">
    <text evidence="4">The sequence shown here is derived from an EMBL/GenBank/DDBJ whole genome shotgun (WGS) entry which is preliminary data.</text>
</comment>
<keyword evidence="5" id="KW-1185">Reference proteome</keyword>
<feature type="domain" description="PAS" evidence="1">
    <location>
        <begin position="179"/>
        <end position="231"/>
    </location>
</feature>
<dbReference type="SUPFAM" id="SSF109604">
    <property type="entry name" value="HD-domain/PDEase-like"/>
    <property type="match status" value="1"/>
</dbReference>
<name>A0A399ERQ4_9DEIN</name>
<dbReference type="AlphaFoldDB" id="A0A399ERQ4"/>
<dbReference type="PROSITE" id="PS51832">
    <property type="entry name" value="HD_GYP"/>
    <property type="match status" value="1"/>
</dbReference>
<dbReference type="RefSeq" id="WP_170159570.1">
    <property type="nucleotide sequence ID" value="NZ_QXDL01000036.1"/>
</dbReference>
<dbReference type="PANTHER" id="PTHR45228">
    <property type="entry name" value="CYCLIC DI-GMP PHOSPHODIESTERASE TM_0186-RELATED"/>
    <property type="match status" value="1"/>
</dbReference>
<dbReference type="Gene3D" id="1.10.3210.10">
    <property type="entry name" value="Hypothetical protein af1432"/>
    <property type="match status" value="1"/>
</dbReference>
<gene>
    <name evidence="4" type="ORF">Mterra_01202</name>
</gene>
<keyword evidence="4" id="KW-0378">Hydrolase</keyword>
<dbReference type="InterPro" id="IPR001610">
    <property type="entry name" value="PAC"/>
</dbReference>
<dbReference type="Pfam" id="PF13487">
    <property type="entry name" value="HD_5"/>
    <property type="match status" value="1"/>
</dbReference>
<dbReference type="InterPro" id="IPR037522">
    <property type="entry name" value="HD_GYP_dom"/>
</dbReference>
<dbReference type="Pfam" id="PF08448">
    <property type="entry name" value="PAS_4"/>
    <property type="match status" value="1"/>
</dbReference>
<dbReference type="Proteomes" id="UP000265715">
    <property type="component" value="Unassembled WGS sequence"/>
</dbReference>
<dbReference type="Pfam" id="PF01590">
    <property type="entry name" value="GAF"/>
    <property type="match status" value="1"/>
</dbReference>
<dbReference type="PANTHER" id="PTHR45228:SF1">
    <property type="entry name" value="CYCLIC DI-GMP PHOSPHODIESTERASE TM_0186"/>
    <property type="match status" value="1"/>
</dbReference>
<dbReference type="InterPro" id="IPR000700">
    <property type="entry name" value="PAS-assoc_C"/>
</dbReference>
<dbReference type="CDD" id="cd00130">
    <property type="entry name" value="PAS"/>
    <property type="match status" value="2"/>
</dbReference>
<dbReference type="SMART" id="SM00471">
    <property type="entry name" value="HDc"/>
    <property type="match status" value="1"/>
</dbReference>
<dbReference type="Gene3D" id="3.30.450.20">
    <property type="entry name" value="PAS domain"/>
    <property type="match status" value="2"/>
</dbReference>
<dbReference type="NCBIfam" id="TIGR00229">
    <property type="entry name" value="sensory_box"/>
    <property type="match status" value="2"/>
</dbReference>
<dbReference type="Pfam" id="PF13426">
    <property type="entry name" value="PAS_9"/>
    <property type="match status" value="1"/>
</dbReference>
<organism evidence="4 5">
    <name type="scientific">Calidithermus terrae</name>
    <dbReference type="NCBI Taxonomy" id="1408545"/>
    <lineage>
        <taxon>Bacteria</taxon>
        <taxon>Thermotogati</taxon>
        <taxon>Deinococcota</taxon>
        <taxon>Deinococci</taxon>
        <taxon>Thermales</taxon>
        <taxon>Thermaceae</taxon>
        <taxon>Calidithermus</taxon>
    </lineage>
</organism>
<protein>
    <submittedName>
        <fullName evidence="4">3'3'-cGAMP-specific phosphodiesterase 2</fullName>
        <ecNumber evidence="4">3.1.4.-</ecNumber>
    </submittedName>
</protein>
<dbReference type="InterPro" id="IPR052020">
    <property type="entry name" value="Cyclic_di-GMP/3'3'-cGAMP_PDE"/>
</dbReference>
<dbReference type="InterPro" id="IPR035965">
    <property type="entry name" value="PAS-like_dom_sf"/>
</dbReference>
<dbReference type="NCBIfam" id="TIGR00277">
    <property type="entry name" value="HDIG"/>
    <property type="match status" value="1"/>
</dbReference>
<dbReference type="PROSITE" id="PS50112">
    <property type="entry name" value="PAS"/>
    <property type="match status" value="1"/>
</dbReference>
<feature type="domain" description="PAC" evidence="2">
    <location>
        <begin position="256"/>
        <end position="310"/>
    </location>
</feature>
<sequence length="796" mass="88383">MSEGVDPASSSGDREFYSLSLRVSETLLKQTSSAHVLENGLQEIAGLLQADMALLHLRTTEGFGLAAAYGLESVPAVHRLQQPEPGELSALSLGRWLEWKLPGDYRGPAENNYHLLGAEHAISVGLRAGPELVGYAAFLFRAWADRDAMMSALSTLGAIWGLQYERLRESERRGRAEEQLLLYATALDNLNELVIVAEADPKNPSDSRITYVNQRIKEKTGYDPEDLLGQTPRILQGPGTDRAEVNRMKVKLRRFEPVSGELLNYRKDGTPYWVFISIHPFSSTGGRPTHFVSVQTDITERRQAEEALREREARLSTIVQSEPECVKIVAADGTLLEMNPAGLRMIEADDSAQVIGKPVSRLIHLDDRPAFAELHERACRGEAGQLQFRVVGLKGTVRWLETHSAPLRDARGVITSVLSVTRDITEQRAAAALADEYRQKLETEIGRLQALRHIDRSITGSADIRIMAATLLEQMSRQLGVQRGGLFRVLPGTLLLESVAYVGLSFDMGEGERVAEVAVQAMRRREVLEVPLPQPLNNGSGHTNGPAVLVLVPLIAKGLVKGVLVAQYPYPGEVEDGWKEFLHALGGQAAIALESSELFEELQRSNTEVFYAYDQTIEGWARALDLRDRETEGHSRRVTDLTVRLALAMGYRSGDLVHIRRGALLHDIGKMGVPDHILQKPGPLTPEEWEVMKNHTTLGYELLRPIEFLRPALDIPYCHHEKWDGSGYPRGLGGEEIPIAARMFAVVDVFDALSSDRPYRKAWPREQVLEHIRHSAGTHFDPAVVEAFTQMLGMPN</sequence>
<dbReference type="InterPro" id="IPR006675">
    <property type="entry name" value="HDIG_dom"/>
</dbReference>
<dbReference type="SMART" id="SM00091">
    <property type="entry name" value="PAS"/>
    <property type="match status" value="2"/>
</dbReference>
<dbReference type="SMART" id="SM00086">
    <property type="entry name" value="PAC"/>
    <property type="match status" value="2"/>
</dbReference>
<evidence type="ECO:0000313" key="5">
    <source>
        <dbReference type="Proteomes" id="UP000265715"/>
    </source>
</evidence>
<evidence type="ECO:0000259" key="2">
    <source>
        <dbReference type="PROSITE" id="PS50113"/>
    </source>
</evidence>
<dbReference type="EMBL" id="QXDL01000036">
    <property type="protein sequence ID" value="RIH87334.1"/>
    <property type="molecule type" value="Genomic_DNA"/>
</dbReference>
<dbReference type="Gene3D" id="3.30.450.40">
    <property type="match status" value="1"/>
</dbReference>
<dbReference type="PROSITE" id="PS50113">
    <property type="entry name" value="PAC"/>
    <property type="match status" value="2"/>
</dbReference>
<dbReference type="SUPFAM" id="SSF55785">
    <property type="entry name" value="PYP-like sensor domain (PAS domain)"/>
    <property type="match status" value="2"/>
</dbReference>
<feature type="domain" description="HD-GYP" evidence="3">
    <location>
        <begin position="609"/>
        <end position="796"/>
    </location>
</feature>
<dbReference type="InterPro" id="IPR013656">
    <property type="entry name" value="PAS_4"/>
</dbReference>